<accession>A0A919YTX2</accession>
<gene>
    <name evidence="6" type="ORF">J40TS1_47490</name>
</gene>
<evidence type="ECO:0000256" key="3">
    <source>
        <dbReference type="ARBA" id="ARBA00022840"/>
    </source>
</evidence>
<comment type="caution">
    <text evidence="6">The sequence shown here is derived from an EMBL/GenBank/DDBJ whole genome shotgun (WGS) entry which is preliminary data.</text>
</comment>
<dbReference type="SUPFAM" id="SSF56059">
    <property type="entry name" value="Glutathione synthetase ATP-binding domain-like"/>
    <property type="match status" value="1"/>
</dbReference>
<proteinExistence type="predicted"/>
<dbReference type="InterPro" id="IPR013815">
    <property type="entry name" value="ATP_grasp_subdomain_1"/>
</dbReference>
<organism evidence="6 7">
    <name type="scientific">Paenibacillus montaniterrae</name>
    <dbReference type="NCBI Taxonomy" id="429341"/>
    <lineage>
        <taxon>Bacteria</taxon>
        <taxon>Bacillati</taxon>
        <taxon>Bacillota</taxon>
        <taxon>Bacilli</taxon>
        <taxon>Bacillales</taxon>
        <taxon>Paenibacillaceae</taxon>
        <taxon>Paenibacillus</taxon>
    </lineage>
</organism>
<dbReference type="GO" id="GO:0046872">
    <property type="term" value="F:metal ion binding"/>
    <property type="evidence" value="ECO:0007669"/>
    <property type="project" value="InterPro"/>
</dbReference>
<evidence type="ECO:0000313" key="6">
    <source>
        <dbReference type="EMBL" id="GIP19107.1"/>
    </source>
</evidence>
<evidence type="ECO:0000256" key="1">
    <source>
        <dbReference type="ARBA" id="ARBA00022598"/>
    </source>
</evidence>
<dbReference type="InterPro" id="IPR011761">
    <property type="entry name" value="ATP-grasp"/>
</dbReference>
<dbReference type="Gene3D" id="3.40.50.20">
    <property type="match status" value="1"/>
</dbReference>
<evidence type="ECO:0000259" key="5">
    <source>
        <dbReference type="PROSITE" id="PS50975"/>
    </source>
</evidence>
<dbReference type="GO" id="GO:0005524">
    <property type="term" value="F:ATP binding"/>
    <property type="evidence" value="ECO:0007669"/>
    <property type="project" value="UniProtKB-UniRule"/>
</dbReference>
<evidence type="ECO:0000313" key="7">
    <source>
        <dbReference type="Proteomes" id="UP000683139"/>
    </source>
</evidence>
<name>A0A919YTX2_9BACL</name>
<sequence>MKGQKIMIVAGGEWQVPIIKKAKQLGLRVMNTNLYQDSPGFQYADESAVADVLDYKTNLQIAEAYKPNAIITDQSDIAVKTVARLCERLKLKGITEKIADLFTNKYLMRMFCKEHGFDIPRFELCCSLQEAETASEKIGYPLVMKPLRNQSSRGVFVVYNKAELFQKFNLTLQFSESGEVLVEEFIDGKEFTVEGFMFSDRHISLAVSAKDYLKDNIAIATRLVYSHENFDFNYDCLKIQNNNLVETMKLPFGITHAEYKYKEGRFYLIEIAARGGGTKISSDIVPLVSGVDVNELLIRSALGEEIKSGDISLMQKSVAILDFFILPTGRVKSIIGAEEITMIPGVVDFKLNFKAGDTISTPNDDRSRVGYYIAHASYKESLLSLAEYIKLKLKVIYDE</sequence>
<keyword evidence="7" id="KW-1185">Reference proteome</keyword>
<evidence type="ECO:0000256" key="2">
    <source>
        <dbReference type="ARBA" id="ARBA00022741"/>
    </source>
</evidence>
<dbReference type="Gene3D" id="3.30.1490.20">
    <property type="entry name" value="ATP-grasp fold, A domain"/>
    <property type="match status" value="1"/>
</dbReference>
<dbReference type="PROSITE" id="PS50975">
    <property type="entry name" value="ATP_GRASP"/>
    <property type="match status" value="1"/>
</dbReference>
<dbReference type="Pfam" id="PF18603">
    <property type="entry name" value="LAL_C2"/>
    <property type="match status" value="1"/>
</dbReference>
<dbReference type="PANTHER" id="PTHR43585">
    <property type="entry name" value="FUMIPYRROLE BIOSYNTHESIS PROTEIN C"/>
    <property type="match status" value="1"/>
</dbReference>
<feature type="domain" description="ATP-grasp" evidence="5">
    <location>
        <begin position="109"/>
        <end position="302"/>
    </location>
</feature>
<dbReference type="InterPro" id="IPR040570">
    <property type="entry name" value="LAL_C2"/>
</dbReference>
<dbReference type="RefSeq" id="WP_213519763.1">
    <property type="nucleotide sequence ID" value="NZ_BOSE01000012.1"/>
</dbReference>
<dbReference type="InterPro" id="IPR052032">
    <property type="entry name" value="ATP-dep_AA_Ligase"/>
</dbReference>
<dbReference type="SMART" id="SM01209">
    <property type="entry name" value="GARS_A"/>
    <property type="match status" value="1"/>
</dbReference>
<dbReference type="Gene3D" id="3.30.470.20">
    <property type="entry name" value="ATP-grasp fold, B domain"/>
    <property type="match status" value="1"/>
</dbReference>
<dbReference type="PANTHER" id="PTHR43585:SF2">
    <property type="entry name" value="ATP-GRASP ENZYME FSQD"/>
    <property type="match status" value="1"/>
</dbReference>
<dbReference type="SUPFAM" id="SSF52440">
    <property type="entry name" value="PreATP-grasp domain"/>
    <property type="match status" value="1"/>
</dbReference>
<evidence type="ECO:0000256" key="4">
    <source>
        <dbReference type="PROSITE-ProRule" id="PRU00409"/>
    </source>
</evidence>
<protein>
    <recommendedName>
        <fullName evidence="5">ATP-grasp domain-containing protein</fullName>
    </recommendedName>
</protein>
<reference evidence="6" key="1">
    <citation type="submission" date="2021-03" db="EMBL/GenBank/DDBJ databases">
        <title>Antimicrobial resistance genes in bacteria isolated from Japanese honey, and their potential for conferring macrolide and lincosamide resistance in the American foulbrood pathogen Paenibacillus larvae.</title>
        <authorList>
            <person name="Okamoto M."/>
            <person name="Kumagai M."/>
            <person name="Kanamori H."/>
            <person name="Takamatsu D."/>
        </authorList>
    </citation>
    <scope>NUCLEOTIDE SEQUENCE</scope>
    <source>
        <strain evidence="6">J40TS1</strain>
    </source>
</reference>
<dbReference type="Proteomes" id="UP000683139">
    <property type="component" value="Unassembled WGS sequence"/>
</dbReference>
<keyword evidence="2 4" id="KW-0547">Nucleotide-binding</keyword>
<dbReference type="GO" id="GO:0016874">
    <property type="term" value="F:ligase activity"/>
    <property type="evidence" value="ECO:0007669"/>
    <property type="project" value="UniProtKB-KW"/>
</dbReference>
<keyword evidence="1" id="KW-0436">Ligase</keyword>
<dbReference type="Pfam" id="PF13535">
    <property type="entry name" value="ATP-grasp_4"/>
    <property type="match status" value="1"/>
</dbReference>
<dbReference type="AlphaFoldDB" id="A0A919YTX2"/>
<dbReference type="EMBL" id="BOSE01000012">
    <property type="protein sequence ID" value="GIP19107.1"/>
    <property type="molecule type" value="Genomic_DNA"/>
</dbReference>
<dbReference type="InterPro" id="IPR016185">
    <property type="entry name" value="PreATP-grasp_dom_sf"/>
</dbReference>
<keyword evidence="3 4" id="KW-0067">ATP-binding</keyword>